<dbReference type="GO" id="GO:0009306">
    <property type="term" value="P:protein secretion"/>
    <property type="evidence" value="ECO:0007669"/>
    <property type="project" value="InterPro"/>
</dbReference>
<dbReference type="AlphaFoldDB" id="A0A0U1NNA9"/>
<dbReference type="Pfam" id="PF13629">
    <property type="entry name" value="T2SS-T3SS_pil_N"/>
    <property type="match status" value="1"/>
</dbReference>
<proteinExistence type="inferred from homology"/>
<evidence type="ECO:0000256" key="1">
    <source>
        <dbReference type="RuleBase" id="RU004003"/>
    </source>
</evidence>
<feature type="domain" description="Pilus formation protein N-terminal" evidence="5">
    <location>
        <begin position="31"/>
        <end position="100"/>
    </location>
</feature>
<comment type="similarity">
    <text evidence="1">Belongs to the bacterial secretin family.</text>
</comment>
<evidence type="ECO:0000256" key="3">
    <source>
        <dbReference type="SAM" id="SignalP"/>
    </source>
</evidence>
<sequence>MILTITLLLTHLFGSNVSAEVLQTLSGAPSSAIYVTKNQAVVVKAAEPFAELSIANPNIADISTISNRTVYILGKTLGQTTITFLDKEGALITNVNVHVTPDIVELKQRLAEILPNEKIEVNTANDGIVLYGLVSSTKNIARAMNLAQRYAPEATSNLMRIAEPVSVRLSIRLTEMHHNVRKTLNSLMLESSFVDENSAREQNKQPVLPRTEKTDQSSDPTNFTANALKPTISLLDTNDDDIEMLLHALEQKGVVRALTETEVEISEGEYLDLLAKRDFLMPINNINGDVEVKAKPLGIHLRIQPHIGEGSLLELAATLSASSIENVSQINKKTFEHNDFQTRTISKTMRLFEDQSIMITDLIEDDLKKLASHKNILRDIPFIGSIFESPDYLNGQSELAIIITPSITSSKDE</sequence>
<dbReference type="Pfam" id="PF00263">
    <property type="entry name" value="Secretin"/>
    <property type="match status" value="1"/>
</dbReference>
<reference evidence="6 7" key="1">
    <citation type="submission" date="2015-04" db="EMBL/GenBank/DDBJ databases">
        <authorList>
            <person name="Syromyatnikov M.Y."/>
            <person name="Popov V.N."/>
        </authorList>
    </citation>
    <scope>NUCLEOTIDE SEQUENCE [LARGE SCALE GENOMIC DNA]</scope>
    <source>
        <strain evidence="6 7">CECT 5292</strain>
    </source>
</reference>
<accession>A0A0U1NNA9</accession>
<keyword evidence="3" id="KW-0732">Signal</keyword>
<evidence type="ECO:0000313" key="6">
    <source>
        <dbReference type="EMBL" id="CRK76220.1"/>
    </source>
</evidence>
<dbReference type="PANTHER" id="PTHR30332:SF17">
    <property type="entry name" value="TYPE IV PILIATION SYSTEM PROTEIN DR_0774-RELATED"/>
    <property type="match status" value="1"/>
</dbReference>
<feature type="domain" description="Type II/III secretion system secretin-like" evidence="4">
    <location>
        <begin position="248"/>
        <end position="407"/>
    </location>
</feature>
<feature type="signal peptide" evidence="3">
    <location>
        <begin position="1"/>
        <end position="19"/>
    </location>
</feature>
<evidence type="ECO:0000256" key="2">
    <source>
        <dbReference type="SAM" id="MobiDB-lite"/>
    </source>
</evidence>
<dbReference type="EMBL" id="CVQV01000013">
    <property type="protein sequence ID" value="CRK76220.1"/>
    <property type="molecule type" value="Genomic_DNA"/>
</dbReference>
<dbReference type="InterPro" id="IPR004846">
    <property type="entry name" value="T2SS/T3SS_dom"/>
</dbReference>
<gene>
    <name evidence="6" type="primary">pulD</name>
    <name evidence="6" type="ORF">NIG5292_02277</name>
</gene>
<dbReference type="GO" id="GO:0015627">
    <property type="term" value="C:type II protein secretion system complex"/>
    <property type="evidence" value="ECO:0007669"/>
    <property type="project" value="TreeGrafter"/>
</dbReference>
<name>A0A0U1NNA9_9RHOB</name>
<protein>
    <submittedName>
        <fullName evidence="6">Pullulanase secretion envelope PulD</fullName>
    </submittedName>
</protein>
<keyword evidence="7" id="KW-1185">Reference proteome</keyword>
<dbReference type="InterPro" id="IPR032789">
    <property type="entry name" value="T2SS-T3SS_pil_N"/>
</dbReference>
<feature type="chain" id="PRO_5006712266" evidence="3">
    <location>
        <begin position="20"/>
        <end position="413"/>
    </location>
</feature>
<evidence type="ECO:0000259" key="4">
    <source>
        <dbReference type="Pfam" id="PF00263"/>
    </source>
</evidence>
<evidence type="ECO:0000259" key="5">
    <source>
        <dbReference type="Pfam" id="PF13629"/>
    </source>
</evidence>
<organism evidence="6 7">
    <name type="scientific">Nereida ignava</name>
    <dbReference type="NCBI Taxonomy" id="282199"/>
    <lineage>
        <taxon>Bacteria</taxon>
        <taxon>Pseudomonadati</taxon>
        <taxon>Pseudomonadota</taxon>
        <taxon>Alphaproteobacteria</taxon>
        <taxon>Rhodobacterales</taxon>
        <taxon>Roseobacteraceae</taxon>
        <taxon>Nereida</taxon>
    </lineage>
</organism>
<dbReference type="InterPro" id="IPR050810">
    <property type="entry name" value="Bact_Secretion_Sys_Channel"/>
</dbReference>
<feature type="region of interest" description="Disordered" evidence="2">
    <location>
        <begin position="198"/>
        <end position="222"/>
    </location>
</feature>
<dbReference type="PANTHER" id="PTHR30332">
    <property type="entry name" value="PROBABLE GENERAL SECRETION PATHWAY PROTEIN D"/>
    <property type="match status" value="1"/>
</dbReference>
<evidence type="ECO:0000313" key="7">
    <source>
        <dbReference type="Proteomes" id="UP000048949"/>
    </source>
</evidence>
<dbReference type="STRING" id="282199.GCA_001049735_02276"/>
<dbReference type="Proteomes" id="UP000048949">
    <property type="component" value="Unassembled WGS sequence"/>
</dbReference>